<dbReference type="PANTHER" id="PTHR39420:SF2">
    <property type="entry name" value="HYDROLASE"/>
    <property type="match status" value="1"/>
</dbReference>
<feature type="region of interest" description="Disordered" evidence="1">
    <location>
        <begin position="88"/>
        <end position="128"/>
    </location>
</feature>
<sequence>MTDDQHGPSDPDRGGDLPPEIAEVLRQLTGGRDLPPQMVEQLKAMGLADADPQALQAMASQVRAMFDPSTPAKGVDVASATRTARELAAQVGDGSADTEADTGTDTDAASAAGAEGPGAVIDPADAARGEQSTRLATMWLDEVTGLEAPSLTASTLTRAGWVDATMPVWASLVDPVADGLSAAIGDSLTSRLKDQPTPSAEDLQALGLPPGFDPASLTGQIAPFVGRMSSSLITVQLAHAVGTLAGEVLTGTEVSVPLIQGQVALLPSNVAAFAEGLEVDLDEVWLHLAVREAARMRLFTAVPWLGPQILAAVQEYARGMSIDTDALEQAVGQIDPSDPSGLTEALSTGLFDPQLSAAQRAALTRLETWLALIEGWVDVVAERATRDHLPHTAAMAETIRRRRATGGPAEKTFAGLVGLELRPRRLRDAANLFAALEDRLGRDGRDAAWAHPDLAPEAGDLDDVLGYVERVAAERGAGDDLDAELESLLRSADEGESPGDAADEPRDPG</sequence>
<dbReference type="SUPFAM" id="SSF55486">
    <property type="entry name" value="Metalloproteases ('zincins'), catalytic domain"/>
    <property type="match status" value="1"/>
</dbReference>
<dbReference type="NCBIfam" id="TIGR03624">
    <property type="entry name" value="putative hydrolase"/>
    <property type="match status" value="1"/>
</dbReference>
<feature type="region of interest" description="Disordered" evidence="1">
    <location>
        <begin position="1"/>
        <end position="20"/>
    </location>
</feature>
<evidence type="ECO:0000256" key="1">
    <source>
        <dbReference type="SAM" id="MobiDB-lite"/>
    </source>
</evidence>
<dbReference type="Gene3D" id="1.20.150.30">
    <property type="entry name" value="Zincin-like metallopeptidase, N-terminal domain"/>
    <property type="match status" value="1"/>
</dbReference>
<keyword evidence="3" id="KW-1185">Reference proteome</keyword>
<dbReference type="InterPro" id="IPR018766">
    <property type="entry name" value="Zinicin_2"/>
</dbReference>
<dbReference type="EMBL" id="JACBZX010000001">
    <property type="protein sequence ID" value="NYG37356.1"/>
    <property type="molecule type" value="Genomic_DNA"/>
</dbReference>
<dbReference type="AlphaFoldDB" id="A0A852X2S7"/>
<keyword evidence="2" id="KW-0378">Hydrolase</keyword>
<accession>A0A852X2S7</accession>
<dbReference type="GO" id="GO:0016787">
    <property type="term" value="F:hydrolase activity"/>
    <property type="evidence" value="ECO:0007669"/>
    <property type="project" value="UniProtKB-KW"/>
</dbReference>
<feature type="region of interest" description="Disordered" evidence="1">
    <location>
        <begin position="476"/>
        <end position="509"/>
    </location>
</feature>
<proteinExistence type="predicted"/>
<dbReference type="PANTHER" id="PTHR39420">
    <property type="match status" value="1"/>
</dbReference>
<comment type="caution">
    <text evidence="2">The sequence shown here is derived from an EMBL/GenBank/DDBJ whole genome shotgun (WGS) entry which is preliminary data.</text>
</comment>
<feature type="compositionally biased region" description="Low complexity" evidence="1">
    <location>
        <begin position="105"/>
        <end position="114"/>
    </location>
</feature>
<evidence type="ECO:0000313" key="2">
    <source>
        <dbReference type="EMBL" id="NYG37356.1"/>
    </source>
</evidence>
<reference evidence="2 3" key="1">
    <citation type="submission" date="2020-07" db="EMBL/GenBank/DDBJ databases">
        <title>Sequencing the genomes of 1000 actinobacteria strains.</title>
        <authorList>
            <person name="Klenk H.-P."/>
        </authorList>
    </citation>
    <scope>NUCLEOTIDE SEQUENCE [LARGE SCALE GENOMIC DNA]</scope>
    <source>
        <strain evidence="2 3">DSM 24723</strain>
    </source>
</reference>
<name>A0A852X2S7_9MICO</name>
<dbReference type="InterPro" id="IPR042271">
    <property type="entry name" value="Zinicin_2_N"/>
</dbReference>
<evidence type="ECO:0000313" key="3">
    <source>
        <dbReference type="Proteomes" id="UP000592181"/>
    </source>
</evidence>
<dbReference type="RefSeq" id="WP_343037039.1">
    <property type="nucleotide sequence ID" value="NZ_JACBZX010000001.1"/>
</dbReference>
<organism evidence="2 3">
    <name type="scientific">Janibacter alkaliphilus</name>
    <dbReference type="NCBI Taxonomy" id="1069963"/>
    <lineage>
        <taxon>Bacteria</taxon>
        <taxon>Bacillati</taxon>
        <taxon>Actinomycetota</taxon>
        <taxon>Actinomycetes</taxon>
        <taxon>Micrococcales</taxon>
        <taxon>Intrasporangiaceae</taxon>
        <taxon>Janibacter</taxon>
    </lineage>
</organism>
<protein>
    <submittedName>
        <fullName evidence="2">Putative hydrolase</fullName>
    </submittedName>
</protein>
<feature type="compositionally biased region" description="Basic and acidic residues" evidence="1">
    <location>
        <begin position="1"/>
        <end position="15"/>
    </location>
</feature>
<dbReference type="Pfam" id="PF10103">
    <property type="entry name" value="Zincin_2"/>
    <property type="match status" value="1"/>
</dbReference>
<gene>
    <name evidence="2" type="ORF">BJY28_001825</name>
</gene>
<dbReference type="Proteomes" id="UP000592181">
    <property type="component" value="Unassembled WGS sequence"/>
</dbReference>